<dbReference type="PROSITE" id="PS50810">
    <property type="entry name" value="FRATAXIN_2"/>
    <property type="match status" value="1"/>
</dbReference>
<keyword evidence="11" id="KW-0496">Mitochondrion</keyword>
<dbReference type="GO" id="GO:0016226">
    <property type="term" value="P:iron-sulfur cluster assembly"/>
    <property type="evidence" value="ECO:0007669"/>
    <property type="project" value="InterPro"/>
</dbReference>
<name>A0A2T9YU15_9FUNG</name>
<evidence type="ECO:0000256" key="8">
    <source>
        <dbReference type="ARBA" id="ARBA00023002"/>
    </source>
</evidence>
<organism evidence="13 14">
    <name type="scientific">Smittium simulii</name>
    <dbReference type="NCBI Taxonomy" id="133385"/>
    <lineage>
        <taxon>Eukaryota</taxon>
        <taxon>Fungi</taxon>
        <taxon>Fungi incertae sedis</taxon>
        <taxon>Zoopagomycota</taxon>
        <taxon>Kickxellomycotina</taxon>
        <taxon>Harpellomycetes</taxon>
        <taxon>Harpellales</taxon>
        <taxon>Legeriomycetaceae</taxon>
        <taxon>Smittium</taxon>
    </lineage>
</organism>
<dbReference type="Pfam" id="PF01491">
    <property type="entry name" value="Frataxin_Cyay"/>
    <property type="match status" value="1"/>
</dbReference>
<dbReference type="GO" id="GO:0006826">
    <property type="term" value="P:iron ion transport"/>
    <property type="evidence" value="ECO:0007669"/>
    <property type="project" value="UniProtKB-KW"/>
</dbReference>
<dbReference type="InterPro" id="IPR036524">
    <property type="entry name" value="Frataxin/CyaY_sf"/>
</dbReference>
<dbReference type="GO" id="GO:0051537">
    <property type="term" value="F:2 iron, 2 sulfur cluster binding"/>
    <property type="evidence" value="ECO:0007669"/>
    <property type="project" value="TreeGrafter"/>
</dbReference>
<dbReference type="NCBIfam" id="TIGR03421">
    <property type="entry name" value="FeS_CyaY"/>
    <property type="match status" value="1"/>
</dbReference>
<comment type="similarity">
    <text evidence="2">Belongs to the frataxin family.</text>
</comment>
<keyword evidence="14" id="KW-1185">Reference proteome</keyword>
<keyword evidence="4" id="KW-0409">Iron storage</keyword>
<protein>
    <recommendedName>
        <fullName evidence="3">ferroxidase</fullName>
        <ecNumber evidence="3">1.16.3.1</ecNumber>
    </recommendedName>
</protein>
<dbReference type="InterPro" id="IPR017789">
    <property type="entry name" value="Frataxin"/>
</dbReference>
<dbReference type="Gene3D" id="3.30.920.10">
    <property type="entry name" value="Frataxin/CyaY"/>
    <property type="match status" value="1"/>
</dbReference>
<evidence type="ECO:0000313" key="14">
    <source>
        <dbReference type="Proteomes" id="UP000245383"/>
    </source>
</evidence>
<dbReference type="PANTHER" id="PTHR16821">
    <property type="entry name" value="FRATAXIN"/>
    <property type="match status" value="1"/>
</dbReference>
<keyword evidence="9" id="KW-0408">Iron</keyword>
<dbReference type="GO" id="GO:0005739">
    <property type="term" value="C:mitochondrion"/>
    <property type="evidence" value="ECO:0007669"/>
    <property type="project" value="UniProtKB-SubCell"/>
</dbReference>
<evidence type="ECO:0000256" key="9">
    <source>
        <dbReference type="ARBA" id="ARBA00023004"/>
    </source>
</evidence>
<dbReference type="InterPro" id="IPR002908">
    <property type="entry name" value="Frataxin/CyaY"/>
</dbReference>
<dbReference type="GO" id="GO:0008199">
    <property type="term" value="F:ferric iron binding"/>
    <property type="evidence" value="ECO:0007669"/>
    <property type="project" value="InterPro"/>
</dbReference>
<keyword evidence="8" id="KW-0560">Oxidoreductase</keyword>
<evidence type="ECO:0000256" key="7">
    <source>
        <dbReference type="ARBA" id="ARBA00022946"/>
    </source>
</evidence>
<evidence type="ECO:0000256" key="1">
    <source>
        <dbReference type="ARBA" id="ARBA00004173"/>
    </source>
</evidence>
<dbReference type="GO" id="GO:0006879">
    <property type="term" value="P:intracellular iron ion homeostasis"/>
    <property type="evidence" value="ECO:0007669"/>
    <property type="project" value="UniProtKB-KW"/>
</dbReference>
<dbReference type="SUPFAM" id="SSF55387">
    <property type="entry name" value="Frataxin/Nqo15-like"/>
    <property type="match status" value="1"/>
</dbReference>
<comment type="subcellular location">
    <subcellularLocation>
        <location evidence="1">Mitochondrion</location>
    </subcellularLocation>
</comment>
<evidence type="ECO:0000256" key="2">
    <source>
        <dbReference type="ARBA" id="ARBA00008183"/>
    </source>
</evidence>
<dbReference type="Proteomes" id="UP000245383">
    <property type="component" value="Unassembled WGS sequence"/>
</dbReference>
<dbReference type="PANTHER" id="PTHR16821:SF2">
    <property type="entry name" value="FRATAXIN, MITOCHONDRIAL"/>
    <property type="match status" value="1"/>
</dbReference>
<dbReference type="NCBIfam" id="TIGR03422">
    <property type="entry name" value="mito_frataxin"/>
    <property type="match status" value="1"/>
</dbReference>
<dbReference type="EC" id="1.16.3.1" evidence="3"/>
<dbReference type="GO" id="GO:0034986">
    <property type="term" value="F:iron chaperone activity"/>
    <property type="evidence" value="ECO:0007669"/>
    <property type="project" value="TreeGrafter"/>
</dbReference>
<evidence type="ECO:0000256" key="10">
    <source>
        <dbReference type="ARBA" id="ARBA00023065"/>
    </source>
</evidence>
<keyword evidence="7" id="KW-0809">Transit peptide</keyword>
<comment type="caution">
    <text evidence="13">The sequence shown here is derived from an EMBL/GenBank/DDBJ whole genome shotgun (WGS) entry which is preliminary data.</text>
</comment>
<evidence type="ECO:0000256" key="11">
    <source>
        <dbReference type="ARBA" id="ARBA00023128"/>
    </source>
</evidence>
<accession>A0A2T9YU15</accession>
<comment type="catalytic activity">
    <reaction evidence="12">
        <text>4 Fe(2+) + O2 + 4 H(+) = 4 Fe(3+) + 2 H2O</text>
        <dbReference type="Rhea" id="RHEA:11148"/>
        <dbReference type="ChEBI" id="CHEBI:15377"/>
        <dbReference type="ChEBI" id="CHEBI:15378"/>
        <dbReference type="ChEBI" id="CHEBI:15379"/>
        <dbReference type="ChEBI" id="CHEBI:29033"/>
        <dbReference type="ChEBI" id="CHEBI:29034"/>
        <dbReference type="EC" id="1.16.3.1"/>
    </reaction>
</comment>
<evidence type="ECO:0000256" key="3">
    <source>
        <dbReference type="ARBA" id="ARBA00013107"/>
    </source>
</evidence>
<evidence type="ECO:0000313" key="13">
    <source>
        <dbReference type="EMBL" id="PVU95796.1"/>
    </source>
</evidence>
<evidence type="ECO:0000256" key="5">
    <source>
        <dbReference type="ARBA" id="ARBA00022448"/>
    </source>
</evidence>
<evidence type="ECO:0000256" key="4">
    <source>
        <dbReference type="ARBA" id="ARBA00022434"/>
    </source>
</evidence>
<dbReference type="GO" id="GO:0004322">
    <property type="term" value="F:ferroxidase activity"/>
    <property type="evidence" value="ECO:0007669"/>
    <property type="project" value="UniProtKB-EC"/>
</dbReference>
<evidence type="ECO:0000256" key="6">
    <source>
        <dbReference type="ARBA" id="ARBA00022496"/>
    </source>
</evidence>
<keyword evidence="6" id="KW-0410">Iron transport</keyword>
<dbReference type="AlphaFoldDB" id="A0A2T9YU15"/>
<dbReference type="EMBL" id="MBFR01000046">
    <property type="protein sequence ID" value="PVU95796.1"/>
    <property type="molecule type" value="Genomic_DNA"/>
</dbReference>
<evidence type="ECO:0000256" key="12">
    <source>
        <dbReference type="ARBA" id="ARBA00047990"/>
    </source>
</evidence>
<reference evidence="13 14" key="1">
    <citation type="journal article" date="2018" name="MBio">
        <title>Comparative Genomics Reveals the Core Gene Toolbox for the Fungus-Insect Symbiosis.</title>
        <authorList>
            <person name="Wang Y."/>
            <person name="Stata M."/>
            <person name="Wang W."/>
            <person name="Stajich J.E."/>
            <person name="White M.M."/>
            <person name="Moncalvo J.M."/>
        </authorList>
    </citation>
    <scope>NUCLEOTIDE SEQUENCE [LARGE SCALE GENOMIC DNA]</scope>
    <source>
        <strain evidence="13 14">SWE-8-4</strain>
    </source>
</reference>
<keyword evidence="10" id="KW-0406">Ion transport</keyword>
<sequence length="173" mass="19259">MLASLRINRILALRTLPKVSSLIKPCACSALTYIPSANALLSPRSFSQYAPLLYSTSQSDTTSESEFRKHSENTLLDLMDQLDMVFESLASDCDVDYSMGVLTINLGNKGCYVLNQQPPNRQIWLSSPISSPKRFSYDSATNSWLSTIDSIRLTDILTEELSSLLDFPVSIHK</sequence>
<dbReference type="STRING" id="133385.A0A2T9YU15"/>
<proteinExistence type="inferred from homology"/>
<dbReference type="GO" id="GO:0008198">
    <property type="term" value="F:ferrous iron binding"/>
    <property type="evidence" value="ECO:0007669"/>
    <property type="project" value="TreeGrafter"/>
</dbReference>
<keyword evidence="5" id="KW-0813">Transport</keyword>
<dbReference type="SMART" id="SM01219">
    <property type="entry name" value="Frataxin_Cyay"/>
    <property type="match status" value="1"/>
</dbReference>
<gene>
    <name evidence="13" type="ORF">BB561_001590</name>
</gene>
<dbReference type="OrthoDB" id="1897642at2759"/>